<dbReference type="Gene3D" id="3.80.10.10">
    <property type="entry name" value="Ribonuclease Inhibitor"/>
    <property type="match status" value="1"/>
</dbReference>
<evidence type="ECO:0000313" key="3">
    <source>
        <dbReference type="Proteomes" id="UP000054166"/>
    </source>
</evidence>
<dbReference type="HOGENOM" id="CLU_655711_0_0_1"/>
<accession>A0A0C3FUA6</accession>
<dbReference type="Gene3D" id="1.20.1280.50">
    <property type="match status" value="1"/>
</dbReference>
<organism evidence="2 3">
    <name type="scientific">Piloderma croceum (strain F 1598)</name>
    <dbReference type="NCBI Taxonomy" id="765440"/>
    <lineage>
        <taxon>Eukaryota</taxon>
        <taxon>Fungi</taxon>
        <taxon>Dikarya</taxon>
        <taxon>Basidiomycota</taxon>
        <taxon>Agaricomycotina</taxon>
        <taxon>Agaricomycetes</taxon>
        <taxon>Agaricomycetidae</taxon>
        <taxon>Atheliales</taxon>
        <taxon>Atheliaceae</taxon>
        <taxon>Piloderma</taxon>
    </lineage>
</organism>
<dbReference type="AlphaFoldDB" id="A0A0C3FUA6"/>
<dbReference type="SUPFAM" id="SSF81383">
    <property type="entry name" value="F-box domain"/>
    <property type="match status" value="1"/>
</dbReference>
<evidence type="ECO:0000259" key="1">
    <source>
        <dbReference type="Pfam" id="PF12937"/>
    </source>
</evidence>
<dbReference type="InterPro" id="IPR032675">
    <property type="entry name" value="LRR_dom_sf"/>
</dbReference>
<protein>
    <recommendedName>
        <fullName evidence="1">F-box domain-containing protein</fullName>
    </recommendedName>
</protein>
<dbReference type="PANTHER" id="PTHR38926">
    <property type="entry name" value="F-BOX DOMAIN CONTAINING PROTEIN, EXPRESSED"/>
    <property type="match status" value="1"/>
</dbReference>
<proteinExistence type="predicted"/>
<evidence type="ECO:0000313" key="2">
    <source>
        <dbReference type="EMBL" id="KIM82501.1"/>
    </source>
</evidence>
<dbReference type="OrthoDB" id="3224080at2759"/>
<feature type="domain" description="F-box" evidence="1">
    <location>
        <begin position="14"/>
        <end position="88"/>
    </location>
</feature>
<dbReference type="PANTHER" id="PTHR38926:SF5">
    <property type="entry name" value="F-BOX AND LEUCINE-RICH REPEAT PROTEIN 6"/>
    <property type="match status" value="1"/>
</dbReference>
<dbReference type="Pfam" id="PF12937">
    <property type="entry name" value="F-box-like"/>
    <property type="match status" value="1"/>
</dbReference>
<dbReference type="Proteomes" id="UP000054166">
    <property type="component" value="Unassembled WGS sequence"/>
</dbReference>
<reference evidence="2 3" key="1">
    <citation type="submission" date="2014-04" db="EMBL/GenBank/DDBJ databases">
        <authorList>
            <consortium name="DOE Joint Genome Institute"/>
            <person name="Kuo A."/>
            <person name="Tarkka M."/>
            <person name="Buscot F."/>
            <person name="Kohler A."/>
            <person name="Nagy L.G."/>
            <person name="Floudas D."/>
            <person name="Copeland A."/>
            <person name="Barry K.W."/>
            <person name="Cichocki N."/>
            <person name="Veneault-Fourrey C."/>
            <person name="LaButti K."/>
            <person name="Lindquist E.A."/>
            <person name="Lipzen A."/>
            <person name="Lundell T."/>
            <person name="Morin E."/>
            <person name="Murat C."/>
            <person name="Sun H."/>
            <person name="Tunlid A."/>
            <person name="Henrissat B."/>
            <person name="Grigoriev I.V."/>
            <person name="Hibbett D.S."/>
            <person name="Martin F."/>
            <person name="Nordberg H.P."/>
            <person name="Cantor M.N."/>
            <person name="Hua S.X."/>
        </authorList>
    </citation>
    <scope>NUCLEOTIDE SEQUENCE [LARGE SCALE GENOMIC DNA]</scope>
    <source>
        <strain evidence="2 3">F 1598</strain>
    </source>
</reference>
<dbReference type="EMBL" id="KN832994">
    <property type="protein sequence ID" value="KIM82501.1"/>
    <property type="molecule type" value="Genomic_DNA"/>
</dbReference>
<gene>
    <name evidence="2" type="ORF">PILCRDRAFT_464428</name>
</gene>
<dbReference type="InParanoid" id="A0A0C3FUA6"/>
<reference evidence="3" key="2">
    <citation type="submission" date="2015-01" db="EMBL/GenBank/DDBJ databases">
        <title>Evolutionary Origins and Diversification of the Mycorrhizal Mutualists.</title>
        <authorList>
            <consortium name="DOE Joint Genome Institute"/>
            <consortium name="Mycorrhizal Genomics Consortium"/>
            <person name="Kohler A."/>
            <person name="Kuo A."/>
            <person name="Nagy L.G."/>
            <person name="Floudas D."/>
            <person name="Copeland A."/>
            <person name="Barry K.W."/>
            <person name="Cichocki N."/>
            <person name="Veneault-Fourrey C."/>
            <person name="LaButti K."/>
            <person name="Lindquist E.A."/>
            <person name="Lipzen A."/>
            <person name="Lundell T."/>
            <person name="Morin E."/>
            <person name="Murat C."/>
            <person name="Riley R."/>
            <person name="Ohm R."/>
            <person name="Sun H."/>
            <person name="Tunlid A."/>
            <person name="Henrissat B."/>
            <person name="Grigoriev I.V."/>
            <person name="Hibbett D.S."/>
            <person name="Martin F."/>
        </authorList>
    </citation>
    <scope>NUCLEOTIDE SEQUENCE [LARGE SCALE GENOMIC DNA]</scope>
    <source>
        <strain evidence="3">F 1598</strain>
    </source>
</reference>
<dbReference type="STRING" id="765440.A0A0C3FUA6"/>
<name>A0A0C3FUA6_PILCF</name>
<dbReference type="SUPFAM" id="SSF52047">
    <property type="entry name" value="RNI-like"/>
    <property type="match status" value="1"/>
</dbReference>
<keyword evidence="3" id="KW-1185">Reference proteome</keyword>
<dbReference type="InterPro" id="IPR036047">
    <property type="entry name" value="F-box-like_dom_sf"/>
</dbReference>
<sequence length="419" mass="46009">MPPQQHIASSSHVDRLPSELLASIFSTAVADVGMLHGATAATIDATNSPLPFTNRLLCMKQIISCSHVCRYWRNAALDYPSLWSVVDLRHDGAEEFVSRSSSSPLRFSIYQAWGYQLPVSKPWLGTHAGRIVEFLLFAPHETMSNILSNLGTSCPRLVTVSLVLADTNEWTSSVPSFTLATPCTRKLSLDHVAVKLDDCAGLTHLHLSWACFDSDPFPVSAAQFLAFLQRCPLLEVLFLDSLGISPPDMDDCDVIVELPCLEQMTISHCRLDRYLLRHLYVPMKAPVICGSDGRDTDGDASSDISDGMLLRFDPSLRSIYFGQNVYRNLIPTLPNCNDILPCRKAISISITRMHSSLLCHAAMLSATLDVSGVRKLVIYSPKTVPSTHDGLSAVSAWTTLFTRMPSITTLEVIGARGCI</sequence>
<dbReference type="InterPro" id="IPR001810">
    <property type="entry name" value="F-box_dom"/>
</dbReference>